<feature type="region of interest" description="Disordered" evidence="1">
    <location>
        <begin position="106"/>
        <end position="139"/>
    </location>
</feature>
<name>A0A8J3T9J2_9ACTN</name>
<sequence length="237" mass="25897">MSAQVPTEMPSDNPVDDAPAALSAGEPAPADPPDMPDDEPPTAAPGGDGERGPLPRLLRRPRFWMASVLTVALVSGWSLTFYYHHTSETHRQAGEKSRAAAADLGKRLETVSQERDTYKARADQMQTREDAVKQREDRAQAREDAVKQREDAATQAEKVQAQNTIREGTWAVGVDIQPGTYRVKEAVSGQCYWKINSDANGRNIVANDLVSGGRPTVSLSNGQYFTTQDCGDWIKVS</sequence>
<evidence type="ECO:0000313" key="3">
    <source>
        <dbReference type="Proteomes" id="UP000599074"/>
    </source>
</evidence>
<evidence type="ECO:0000256" key="1">
    <source>
        <dbReference type="SAM" id="MobiDB-lite"/>
    </source>
</evidence>
<organism evidence="2 3">
    <name type="scientific">Planosporangium mesophilum</name>
    <dbReference type="NCBI Taxonomy" id="689768"/>
    <lineage>
        <taxon>Bacteria</taxon>
        <taxon>Bacillati</taxon>
        <taxon>Actinomycetota</taxon>
        <taxon>Actinomycetes</taxon>
        <taxon>Micromonosporales</taxon>
        <taxon>Micromonosporaceae</taxon>
        <taxon>Planosporangium</taxon>
    </lineage>
</organism>
<feature type="region of interest" description="Disordered" evidence="1">
    <location>
        <begin position="1"/>
        <end position="54"/>
    </location>
</feature>
<dbReference type="RefSeq" id="WP_168115367.1">
    <property type="nucleotide sequence ID" value="NZ_BOON01000019.1"/>
</dbReference>
<gene>
    <name evidence="2" type="ORF">Pme01_23200</name>
</gene>
<comment type="caution">
    <text evidence="2">The sequence shown here is derived from an EMBL/GenBank/DDBJ whole genome shotgun (WGS) entry which is preliminary data.</text>
</comment>
<dbReference type="AlphaFoldDB" id="A0A8J3T9J2"/>
<evidence type="ECO:0000313" key="2">
    <source>
        <dbReference type="EMBL" id="GII22723.1"/>
    </source>
</evidence>
<reference evidence="2" key="1">
    <citation type="submission" date="2021-01" db="EMBL/GenBank/DDBJ databases">
        <title>Whole genome shotgun sequence of Planosporangium mesophilum NBRC 109066.</title>
        <authorList>
            <person name="Komaki H."/>
            <person name="Tamura T."/>
        </authorList>
    </citation>
    <scope>NUCLEOTIDE SEQUENCE</scope>
    <source>
        <strain evidence="2">NBRC 109066</strain>
    </source>
</reference>
<protein>
    <submittedName>
        <fullName evidence="2">Uncharacterized protein</fullName>
    </submittedName>
</protein>
<proteinExistence type="predicted"/>
<dbReference type="EMBL" id="BOON01000019">
    <property type="protein sequence ID" value="GII22723.1"/>
    <property type="molecule type" value="Genomic_DNA"/>
</dbReference>
<accession>A0A8J3T9J2</accession>
<dbReference type="Proteomes" id="UP000599074">
    <property type="component" value="Unassembled WGS sequence"/>
</dbReference>
<keyword evidence="3" id="KW-1185">Reference proteome</keyword>